<sequence length="439" mass="45948">MSVEIGLWGVAILMGLLVLRLPVALALIIVSFAGIWAMIGWNPAMGILSNTPYSFAAKWTMSAVPMFLLMGFIAYHTGLTGGLFEAAKALLARLPGGLAISSVFACSGFAAVSGSSLACAAAMGRIAIPEMVKAGYRPSIASGCIAAGGTIGALIPPSILMIIYGVIAETSIIEVFLGGIAIGLLTAISYCMVVLVIAWLRPDIIPRQAHVEKAHLWRSLAQVAPILTLIGFIFGGLFSGLFTATQAGAVGALGTIILAASMGRLTRKAFTDSVTETVITTSSLLIIGIGATMFTRFLGLSGVSNLISSFVAGSGMTYVTVLLVIIIIYLILGTFMEPFGAMLVTLPIFLPLIDAQGLSLVWFGVLVVKLLEVGMITPPVGMNVFVIKNVASRYVTVTEVFRGVLPFILADFVVVALIVAFPALVLFLPELMSSNVARP</sequence>
<keyword evidence="10" id="KW-1185">Reference proteome</keyword>
<feature type="transmembrane region" description="Helical" evidence="7">
    <location>
        <begin position="59"/>
        <end position="78"/>
    </location>
</feature>
<evidence type="ECO:0000259" key="8">
    <source>
        <dbReference type="Pfam" id="PF06808"/>
    </source>
</evidence>
<comment type="caution">
    <text evidence="9">The sequence shown here is derived from an EMBL/GenBank/DDBJ whole genome shotgun (WGS) entry which is preliminary data.</text>
</comment>
<accession>A0ABT5TBC6</accession>
<evidence type="ECO:0000256" key="6">
    <source>
        <dbReference type="ARBA" id="ARBA00023136"/>
    </source>
</evidence>
<dbReference type="InterPro" id="IPR004681">
    <property type="entry name" value="TRAP_DctM"/>
</dbReference>
<dbReference type="RefSeq" id="WP_274353104.1">
    <property type="nucleotide sequence ID" value="NZ_JAQZSM010000015.1"/>
</dbReference>
<evidence type="ECO:0000313" key="10">
    <source>
        <dbReference type="Proteomes" id="UP001431784"/>
    </source>
</evidence>
<evidence type="ECO:0000313" key="9">
    <source>
        <dbReference type="EMBL" id="MDD7972433.1"/>
    </source>
</evidence>
<proteinExistence type="inferred from homology"/>
<evidence type="ECO:0000256" key="1">
    <source>
        <dbReference type="ARBA" id="ARBA00004429"/>
    </source>
</evidence>
<comment type="subunit">
    <text evidence="7">The complex comprises the extracytoplasmic solute receptor protein and the two transmembrane proteins.</text>
</comment>
<evidence type="ECO:0000256" key="7">
    <source>
        <dbReference type="RuleBase" id="RU369079"/>
    </source>
</evidence>
<feature type="transmembrane region" description="Helical" evidence="7">
    <location>
        <begin position="310"/>
        <end position="332"/>
    </location>
</feature>
<feature type="domain" description="TRAP C4-dicarboxylate transport system permease DctM subunit" evidence="8">
    <location>
        <begin position="11"/>
        <end position="424"/>
    </location>
</feature>
<name>A0ABT5TBC6_9RHOB</name>
<dbReference type="Pfam" id="PF06808">
    <property type="entry name" value="DctM"/>
    <property type="match status" value="1"/>
</dbReference>
<keyword evidence="2" id="KW-1003">Cell membrane</keyword>
<keyword evidence="4 7" id="KW-0812">Transmembrane</keyword>
<dbReference type="InterPro" id="IPR010656">
    <property type="entry name" value="DctM"/>
</dbReference>
<dbReference type="NCBIfam" id="TIGR00786">
    <property type="entry name" value="dctM"/>
    <property type="match status" value="1"/>
</dbReference>
<evidence type="ECO:0000256" key="4">
    <source>
        <dbReference type="ARBA" id="ARBA00022692"/>
    </source>
</evidence>
<keyword evidence="3 7" id="KW-0997">Cell inner membrane</keyword>
<keyword evidence="5 7" id="KW-1133">Transmembrane helix</keyword>
<keyword evidence="6 7" id="KW-0472">Membrane</keyword>
<feature type="transmembrane region" description="Helical" evidence="7">
    <location>
        <begin position="6"/>
        <end position="39"/>
    </location>
</feature>
<feature type="transmembrane region" description="Helical" evidence="7">
    <location>
        <begin position="247"/>
        <end position="266"/>
    </location>
</feature>
<dbReference type="PIRSF" id="PIRSF006066">
    <property type="entry name" value="HI0050"/>
    <property type="match status" value="1"/>
</dbReference>
<comment type="similarity">
    <text evidence="7">Belongs to the TRAP transporter large permease family.</text>
</comment>
<keyword evidence="7" id="KW-0813">Transport</keyword>
<evidence type="ECO:0000256" key="2">
    <source>
        <dbReference type="ARBA" id="ARBA00022475"/>
    </source>
</evidence>
<comment type="function">
    <text evidence="7">Part of the tripartite ATP-independent periplasmic (TRAP) transport system.</text>
</comment>
<reference evidence="9" key="1">
    <citation type="submission" date="2023-02" db="EMBL/GenBank/DDBJ databases">
        <title>Description of Roseinatronobacter alkalisoli sp. nov., an alkaliphilic bacerium isolated from soda soil.</title>
        <authorList>
            <person name="Wei W."/>
        </authorList>
    </citation>
    <scope>NUCLEOTIDE SEQUENCE</scope>
    <source>
        <strain evidence="9">HJB301</strain>
    </source>
</reference>
<feature type="transmembrane region" description="Helical" evidence="7">
    <location>
        <begin position="339"/>
        <end position="365"/>
    </location>
</feature>
<dbReference type="Proteomes" id="UP001431784">
    <property type="component" value="Unassembled WGS sequence"/>
</dbReference>
<feature type="transmembrane region" description="Helical" evidence="7">
    <location>
        <begin position="404"/>
        <end position="428"/>
    </location>
</feature>
<protein>
    <recommendedName>
        <fullName evidence="7">TRAP transporter large permease protein</fullName>
    </recommendedName>
</protein>
<feature type="transmembrane region" description="Helical" evidence="7">
    <location>
        <begin position="220"/>
        <end position="241"/>
    </location>
</feature>
<gene>
    <name evidence="9" type="ORF">PUT78_15140</name>
</gene>
<dbReference type="EMBL" id="JAQZSM010000015">
    <property type="protein sequence ID" value="MDD7972433.1"/>
    <property type="molecule type" value="Genomic_DNA"/>
</dbReference>
<dbReference type="PANTHER" id="PTHR33362">
    <property type="entry name" value="SIALIC ACID TRAP TRANSPORTER PERMEASE PROTEIN SIAT-RELATED"/>
    <property type="match status" value="1"/>
</dbReference>
<comment type="subcellular location">
    <subcellularLocation>
        <location evidence="1 7">Cell inner membrane</location>
        <topology evidence="1 7">Multi-pass membrane protein</topology>
    </subcellularLocation>
</comment>
<feature type="transmembrane region" description="Helical" evidence="7">
    <location>
        <begin position="140"/>
        <end position="164"/>
    </location>
</feature>
<feature type="transmembrane region" description="Helical" evidence="7">
    <location>
        <begin position="98"/>
        <end position="128"/>
    </location>
</feature>
<feature type="transmembrane region" description="Helical" evidence="7">
    <location>
        <begin position="176"/>
        <end position="200"/>
    </location>
</feature>
<dbReference type="PANTHER" id="PTHR33362:SF5">
    <property type="entry name" value="C4-DICARBOXYLATE TRAP TRANSPORTER LARGE PERMEASE PROTEIN DCTM"/>
    <property type="match status" value="1"/>
</dbReference>
<feature type="transmembrane region" description="Helical" evidence="7">
    <location>
        <begin position="278"/>
        <end position="298"/>
    </location>
</feature>
<evidence type="ECO:0000256" key="3">
    <source>
        <dbReference type="ARBA" id="ARBA00022519"/>
    </source>
</evidence>
<evidence type="ECO:0000256" key="5">
    <source>
        <dbReference type="ARBA" id="ARBA00022989"/>
    </source>
</evidence>
<organism evidence="9 10">
    <name type="scientific">Roseinatronobacter alkalisoli</name>
    <dbReference type="NCBI Taxonomy" id="3028235"/>
    <lineage>
        <taxon>Bacteria</taxon>
        <taxon>Pseudomonadati</taxon>
        <taxon>Pseudomonadota</taxon>
        <taxon>Alphaproteobacteria</taxon>
        <taxon>Rhodobacterales</taxon>
        <taxon>Paracoccaceae</taxon>
        <taxon>Roseinatronobacter</taxon>
    </lineage>
</organism>